<proteinExistence type="predicted"/>
<dbReference type="EMBL" id="ML208280">
    <property type="protein sequence ID" value="TFK72908.1"/>
    <property type="molecule type" value="Genomic_DNA"/>
</dbReference>
<keyword evidence="2" id="KW-1185">Reference proteome</keyword>
<name>A0ACD3B3L7_9AGAR</name>
<reference evidence="1 2" key="1">
    <citation type="journal article" date="2019" name="Nat. Ecol. Evol.">
        <title>Megaphylogeny resolves global patterns of mushroom evolution.</title>
        <authorList>
            <person name="Varga T."/>
            <person name="Krizsan K."/>
            <person name="Foldi C."/>
            <person name="Dima B."/>
            <person name="Sanchez-Garcia M."/>
            <person name="Sanchez-Ramirez S."/>
            <person name="Szollosi G.J."/>
            <person name="Szarkandi J.G."/>
            <person name="Papp V."/>
            <person name="Albert L."/>
            <person name="Andreopoulos W."/>
            <person name="Angelini C."/>
            <person name="Antonin V."/>
            <person name="Barry K.W."/>
            <person name="Bougher N.L."/>
            <person name="Buchanan P."/>
            <person name="Buyck B."/>
            <person name="Bense V."/>
            <person name="Catcheside P."/>
            <person name="Chovatia M."/>
            <person name="Cooper J."/>
            <person name="Damon W."/>
            <person name="Desjardin D."/>
            <person name="Finy P."/>
            <person name="Geml J."/>
            <person name="Haridas S."/>
            <person name="Hughes K."/>
            <person name="Justo A."/>
            <person name="Karasinski D."/>
            <person name="Kautmanova I."/>
            <person name="Kiss B."/>
            <person name="Kocsube S."/>
            <person name="Kotiranta H."/>
            <person name="LaButti K.M."/>
            <person name="Lechner B.E."/>
            <person name="Liimatainen K."/>
            <person name="Lipzen A."/>
            <person name="Lukacs Z."/>
            <person name="Mihaltcheva S."/>
            <person name="Morgado L.N."/>
            <person name="Niskanen T."/>
            <person name="Noordeloos M.E."/>
            <person name="Ohm R.A."/>
            <person name="Ortiz-Santana B."/>
            <person name="Ovrebo C."/>
            <person name="Racz N."/>
            <person name="Riley R."/>
            <person name="Savchenko A."/>
            <person name="Shiryaev A."/>
            <person name="Soop K."/>
            <person name="Spirin V."/>
            <person name="Szebenyi C."/>
            <person name="Tomsovsky M."/>
            <person name="Tulloss R.E."/>
            <person name="Uehling J."/>
            <person name="Grigoriev I.V."/>
            <person name="Vagvolgyi C."/>
            <person name="Papp T."/>
            <person name="Martin F.M."/>
            <person name="Miettinen O."/>
            <person name="Hibbett D.S."/>
            <person name="Nagy L.G."/>
        </authorList>
    </citation>
    <scope>NUCLEOTIDE SEQUENCE [LARGE SCALE GENOMIC DNA]</scope>
    <source>
        <strain evidence="1 2">NL-1719</strain>
    </source>
</reference>
<accession>A0ACD3B3L7</accession>
<sequence length="2492" mass="261190">MVDLKVRDKELPPVVAYPKKASAHDSSGQAVPVGVAWKGSLSEPPRSQRRPGEGIVLTPPNYKLSFLSPSPTHPIALLHSAYSRNMSLADPTDGPAPTPVLQPITNDPILRPSTEQAESVDALKEDILKENHTAEEVNDKVEIEPTGQVNNDIAEPIEPVLMEEKLIAESVVEERDLSAQANSATDLPDDKHTTSAVEVDIVVEKPDADDSLHTTVEEPTDATASVEPHMITKAVEPEGLDAQDTGVTAAVTEESSSVQAEEESVVEQVEEVLEEVVKVYVKSAQDDVTDASVAKLESDALADQTFQAQEELDEPQVEIRSETADHGLVEDSKVSEDELVEQPLADVGKEATTLPKEEEVAEVVETTKEESSPAVVLEAPPAEPVVPNPEVVDAVVEHAAQHIEEPAVLAAEVTLEEDAETSAPGGPVLTEPIPAEATAVVNEATEETKGVAVAEDVIPPTPVDEDSSPASETVTERVDEAEETSTEPELVIETAPVAELVQKIEVSETVVEVAAVVDIAPETAEAIQSAGAHEEQSSTLGDHKDAEPIAAPPAADLVVGNTSPEIKEEPTAAVALDGAPADLDVKEADVAVIVTSESIPTADPEPTEGHPSEEVSEIVDAASPTETAGAIEIASEPSSIVAEVAEVVSVVEGASEPVLEPPSDDAIVAEVSPVISTESDSGFDSVSELTPAEETIPVPETSIILAESDTVVLTTEAVALEAESVVDEVTESVSVSVVEEPAPEVIATKPLEGIESVVDVPLSADVEVEGPTEADISLEPAVREEPVVLAISDAAVPPVISEEHTEAPQEHNSPEERPEVNAPVEQVAPTEHVSEAAELELEVQNESASVEAAETTLDAQSSVVEDHSTAPWTPSFQVTTVGKGVSAEPSTEDVTHEEETVESEVKREQDPEEEQIVPLSVSDTSAPHVEDAHEAPPPEGGAAVETAPEVPTLGSTSEIPRPWTPSYAVHSQGTPSLQPTELPAEPQFEEPSTSAAEVEPVVSPSPKDSLDASHWTPSYSIHSQGSPRQPAPEIPLDGSQDTTPDVCLEDSQVVQTDELPPMEFAQNAESQARVEKEETAPILITESAENGVVAISESEGPSQLQVDAAEISSNSAPRSPIVILEDVESGISTPLLAPGEIQEEVPPNAEQETDGTRSPSWVHSYSVSSQGSPPVDTPLEPALSPSRVFDAPATPEIPSIEADVTATFEEVKSVAPPPVAIHAAVSDEIDDEVPAADPEAELKRPKSPWVPSYSVENQGSSLVPEAEVLVEQAVGHSTAQVEEAIPATQESANEPETVPVSVNLEAQRPKSPWVSSYSVDTQGAPQESFTALPPDDPETVVVTQEESLYISSSEVLDDARDSADAAPEPEQTKSLWVPSYTVSSQGSPAAQHAALPSVESEIDGHAQYPSAPVEDVPPIPEILSTDDVAEVLVEQGIGESNVQAGEVAGATPATQESASEPEVETGPVTVDPGVERPKSPWVSSYSVNTQGTTVTASAAPPLDDVEDTPLAETVIETQEASSSSSEVPQTQGVADITQEAEGHIDAQDSADVAPEPEQTQSLWVPSYSVSSQGSPATQHVNLPSVDDEMSGQAQDPFASPDDEDPTSAPIPPPVLETTPEAVLIEGDLEEPVGSQAVEEDETEIERPQPSFVQSYSVSAQGSPRILQVDTQEAVLEVTPPAEDLALAAESERPKSPWISSYSVNSQGSPGVPSTDLLPEVPTAQLPVLAALPVASGEAILESTEGLAEIKETSVVITPVADAQPDVEHPKSSWVSSYSVNSQGSPGVASSDLPTEVSEIAVLAAVPTIAEVTEELAKTEGPTLITALASEPPSDVERPKSPWVSSYSVNSQGSPAAPVSDISPEVLAALPMVDGELAAEINKPLVVIAPAIEAPSDVERPKSPWVPSYSVDAQGSSGVTSPDLAPEVLSSQVDFLAAVPTANGELVNGVSEATSGVVPPDAESQPDHERPKSPWVSSYSVNSQGSAGALPSDVTAEVLPTPQVNVLAAIPTAIRDVPLEPTEEIPEVQVPSVVVVPTTEAQPDIERPKSPWVSSYSVNSQGSPALQTGPLPSEVAITAPSPSSNEPSAMPTSEAEVDRPKSPWAPSYSINTQGSPAMPQVELVPEVAELEATTLFNLGANKEADQEILEAPAVVGPVAAEARESEDPLQSSWVPSYSVNSQGSPAVPPSDLGPEVVVSPSADKEIVVEAEPELERPKSPWVPSYSVETQGSPAVSSSELPPVGVESAESSDPSNIDVKPSLTMLLNDKSPAERDESGVSRSITPVNDAEVTERPKSPWTPSYSVTRQGSATDADLDKLEQLPPAIVEAAVTNLSEVIPVQDETDTPTPKPEQAVEPPHRYKVIGAFPLTPSTSNSFRTPLPPLDENGVDDEVAPIAASSSIPRPRVESAASSRFFPGAWLSTPSKVVDQGRASLDIAQGEFTPSKPSSPIAEQVSEFVNIATVTTATTASTSSIINEEISVREKRARWCLIM</sequence>
<organism evidence="1 2">
    <name type="scientific">Pluteus cervinus</name>
    <dbReference type="NCBI Taxonomy" id="181527"/>
    <lineage>
        <taxon>Eukaryota</taxon>
        <taxon>Fungi</taxon>
        <taxon>Dikarya</taxon>
        <taxon>Basidiomycota</taxon>
        <taxon>Agaricomycotina</taxon>
        <taxon>Agaricomycetes</taxon>
        <taxon>Agaricomycetidae</taxon>
        <taxon>Agaricales</taxon>
        <taxon>Pluteineae</taxon>
        <taxon>Pluteaceae</taxon>
        <taxon>Pluteus</taxon>
    </lineage>
</organism>
<evidence type="ECO:0000313" key="1">
    <source>
        <dbReference type="EMBL" id="TFK72908.1"/>
    </source>
</evidence>
<protein>
    <submittedName>
        <fullName evidence="1">Uncharacterized protein</fullName>
    </submittedName>
</protein>
<dbReference type="Proteomes" id="UP000308600">
    <property type="component" value="Unassembled WGS sequence"/>
</dbReference>
<evidence type="ECO:0000313" key="2">
    <source>
        <dbReference type="Proteomes" id="UP000308600"/>
    </source>
</evidence>
<gene>
    <name evidence="1" type="ORF">BDN72DRAFT_835517</name>
</gene>